<gene>
    <name evidence="2" type="primary">a24</name>
</gene>
<evidence type="ECO:0000256" key="1">
    <source>
        <dbReference type="SAM" id="MobiDB-lite"/>
    </source>
</evidence>
<dbReference type="InterPro" id="IPR003360">
    <property type="entry name" value="US22-like"/>
</dbReference>
<dbReference type="Proteomes" id="UP000105122">
    <property type="component" value="Segment"/>
</dbReference>
<reference evidence="2 3" key="1">
    <citation type="journal article" date="2015" name="Genome Announc.">
        <title>Complete Genome Sequence of Rat Cytomegalovirus Strain ALL-03 (Malaysian Strain).</title>
        <authorList>
            <person name="Balakrishnan K.N."/>
            <person name="Abdullah A.A."/>
            <person name="Camalxaman S.N."/>
            <person name="Quah Y.W."/>
            <person name="Abba Y."/>
            <person name="Hani H."/>
            <person name="Loh H.S."/>
            <person name="Kamal F.M."/>
            <person name="Zeenathul N.A."/>
            <person name="Aini I."/>
            <person name="Omar A.R."/>
            <person name="Noordin M.M."/>
            <person name="Mohd Azmi M.L."/>
        </authorList>
    </citation>
    <scope>NUCLEOTIDE SEQUENCE [LARGE SCALE GENOMIC DNA]</scope>
    <source>
        <strain evidence="2">ALL-03</strain>
    </source>
</reference>
<accession>A0A0F6R6K5</accession>
<dbReference type="EMBL" id="KP967684">
    <property type="protein sequence ID" value="AKE44199.1"/>
    <property type="molecule type" value="Genomic_DNA"/>
</dbReference>
<evidence type="ECO:0000313" key="3">
    <source>
        <dbReference type="Proteomes" id="UP000105122"/>
    </source>
</evidence>
<evidence type="ECO:0000313" key="2">
    <source>
        <dbReference type="EMBL" id="AKE44199.1"/>
    </source>
</evidence>
<feature type="region of interest" description="Disordered" evidence="1">
    <location>
        <begin position="1"/>
        <end position="20"/>
    </location>
</feature>
<proteinExistence type="predicted"/>
<protein>
    <submittedName>
        <fullName evidence="2">A24</fullName>
    </submittedName>
</protein>
<organism evidence="2 3">
    <name type="scientific">Rat cytomegalovirus ALL-03</name>
    <dbReference type="NCBI Taxonomy" id="1640278"/>
    <lineage>
        <taxon>Viruses</taxon>
        <taxon>Duplodnaviria</taxon>
        <taxon>Heunggongvirae</taxon>
        <taxon>Peploviricota</taxon>
        <taxon>Herviviricetes</taxon>
        <taxon>Herpesvirales</taxon>
        <taxon>Orthoherpesviridae</taxon>
        <taxon>Betaherpesvirinae</taxon>
        <taxon>Muromegalovirus</taxon>
        <taxon>Muromegalovirus muridbeta8</taxon>
        <taxon>Rat cytomegalovirus (isolate England)</taxon>
    </lineage>
</organism>
<dbReference type="Pfam" id="PF02393">
    <property type="entry name" value="US22"/>
    <property type="match status" value="1"/>
</dbReference>
<sequence length="321" mass="35724">MAVSKCIIDSSSSENEESDSEKERLIVDVLRDIANAATKSTEHIKRKVLELAGTVHRIPWPAGATLTIVPHIEGWENKPGYRSRILMYSCCEVNVYPIGYVKGIRNAGDLVFLVDVLGRFYCYSDPPDDAVYLLSGSAEEFFVLGFRYFYPIHCTAGPIDVGMVLSRLWVTIRHGGDSQTIFRFVVRGHGETVSVGRRMLGSREKLRICSLGCLRWHRKGGDGRKLMDAPCPSCEDAIVPLGRVRHRPDDKFGVPVFVGVPTGRVYAGDLELGVYVLVAKSVPGFACLGLSRFFTNKRFGRREGNERKEPPEKCPPCLAEL</sequence>
<name>A0A0F6R6K5_RCMVE</name>